<dbReference type="PANTHER" id="PTHR21600:SF84">
    <property type="entry name" value="PSEUDOURIDINE SYNTHASE RSUA_RLUA-LIKE DOMAIN-CONTAINING PROTEIN"/>
    <property type="match status" value="1"/>
</dbReference>
<organism evidence="5 6">
    <name type="scientific">Nakamurella flava</name>
    <dbReference type="NCBI Taxonomy" id="2576308"/>
    <lineage>
        <taxon>Bacteria</taxon>
        <taxon>Bacillati</taxon>
        <taxon>Actinomycetota</taxon>
        <taxon>Actinomycetes</taxon>
        <taxon>Nakamurellales</taxon>
        <taxon>Nakamurellaceae</taxon>
        <taxon>Nakamurella</taxon>
    </lineage>
</organism>
<sequence>MPRSPLPVRDGLNPSRIRLPIDGSWATTAEYLRDRFPDDHRRLGEKLAGGEVLAGDGTVITERTPYLADAFVFLYRDPAPEVRVPFEIDILHRDESLLVVDKPHFLSTMPRGMHVTESALVRLRRDLDLPDLSPIHRLDRLTAGVLVFSLRPSERGAYQQLFAHRQVTKFYEAVAPYRAELPLPTTVRSRIVKHRGTPRAEEVPGEPNAETTVEILDRRGDLARYGLHPRTGRTHQLRVHLNALGIPIVGDNFWPELRDTDRLDFSDPLQLLARSISFTDPLTGRPREFSSRRTLSAWMLAGDTGT</sequence>
<comment type="catalytic activity">
    <reaction evidence="1">
        <text>a uridine in RNA = a pseudouridine in RNA</text>
        <dbReference type="Rhea" id="RHEA:48348"/>
        <dbReference type="Rhea" id="RHEA-COMP:12068"/>
        <dbReference type="Rhea" id="RHEA-COMP:12069"/>
        <dbReference type="ChEBI" id="CHEBI:65314"/>
        <dbReference type="ChEBI" id="CHEBI:65315"/>
    </reaction>
</comment>
<dbReference type="InterPro" id="IPR020103">
    <property type="entry name" value="PsdUridine_synth_cat_dom_sf"/>
</dbReference>
<name>A0A4U6QKK5_9ACTN</name>
<evidence type="ECO:0000313" key="6">
    <source>
        <dbReference type="Proteomes" id="UP000306985"/>
    </source>
</evidence>
<dbReference type="GO" id="GO:0003723">
    <property type="term" value="F:RNA binding"/>
    <property type="evidence" value="ECO:0007669"/>
    <property type="project" value="InterPro"/>
</dbReference>
<dbReference type="InterPro" id="IPR006224">
    <property type="entry name" value="PsdUridine_synth_RluA-like_CS"/>
</dbReference>
<comment type="caution">
    <text evidence="5">The sequence shown here is derived from an EMBL/GenBank/DDBJ whole genome shotgun (WGS) entry which is preliminary data.</text>
</comment>
<dbReference type="GO" id="GO:0140098">
    <property type="term" value="F:catalytic activity, acting on RNA"/>
    <property type="evidence" value="ECO:0007669"/>
    <property type="project" value="UniProtKB-ARBA"/>
</dbReference>
<reference evidence="5 6" key="1">
    <citation type="submission" date="2019-05" db="EMBL/GenBank/DDBJ databases">
        <title>Nakamurella sp. N5BH11, whole genome shotgun sequence.</title>
        <authorList>
            <person name="Tuo L."/>
        </authorList>
    </citation>
    <scope>NUCLEOTIDE SEQUENCE [LARGE SCALE GENOMIC DNA]</scope>
    <source>
        <strain evidence="5 6">N5BH11</strain>
    </source>
</reference>
<proteinExistence type="predicted"/>
<dbReference type="PANTHER" id="PTHR21600">
    <property type="entry name" value="MITOCHONDRIAL RNA PSEUDOURIDINE SYNTHASE"/>
    <property type="match status" value="1"/>
</dbReference>
<dbReference type="EMBL" id="SZZH01000001">
    <property type="protein sequence ID" value="TKV60638.1"/>
    <property type="molecule type" value="Genomic_DNA"/>
</dbReference>
<dbReference type="AlphaFoldDB" id="A0A4U6QKK5"/>
<feature type="domain" description="Pseudouridine synthase RsuA/RluA-like" evidence="4">
    <location>
        <begin position="97"/>
        <end position="243"/>
    </location>
</feature>
<keyword evidence="6" id="KW-1185">Reference proteome</keyword>
<evidence type="ECO:0000256" key="3">
    <source>
        <dbReference type="ARBA" id="ARBA00033164"/>
    </source>
</evidence>
<gene>
    <name evidence="5" type="ORF">FDO65_02775</name>
</gene>
<dbReference type="InterPro" id="IPR006145">
    <property type="entry name" value="PsdUridine_synth_RsuA/RluA"/>
</dbReference>
<evidence type="ECO:0000259" key="4">
    <source>
        <dbReference type="Pfam" id="PF00849"/>
    </source>
</evidence>
<dbReference type="PROSITE" id="PS01129">
    <property type="entry name" value="PSI_RLU"/>
    <property type="match status" value="1"/>
</dbReference>
<dbReference type="Gene3D" id="3.30.2350.10">
    <property type="entry name" value="Pseudouridine synthase"/>
    <property type="match status" value="1"/>
</dbReference>
<evidence type="ECO:0000256" key="1">
    <source>
        <dbReference type="ARBA" id="ARBA00000073"/>
    </source>
</evidence>
<protein>
    <recommendedName>
        <fullName evidence="2">RNA pseudouridylate synthase</fullName>
    </recommendedName>
    <alternativeName>
        <fullName evidence="3">RNA-uridine isomerase</fullName>
    </alternativeName>
</protein>
<evidence type="ECO:0000256" key="2">
    <source>
        <dbReference type="ARBA" id="ARBA00031870"/>
    </source>
</evidence>
<dbReference type="Pfam" id="PF00849">
    <property type="entry name" value="PseudoU_synth_2"/>
    <property type="match status" value="1"/>
</dbReference>
<dbReference type="OrthoDB" id="9807829at2"/>
<dbReference type="SUPFAM" id="SSF55120">
    <property type="entry name" value="Pseudouridine synthase"/>
    <property type="match status" value="1"/>
</dbReference>
<evidence type="ECO:0000313" key="5">
    <source>
        <dbReference type="EMBL" id="TKV60638.1"/>
    </source>
</evidence>
<dbReference type="RefSeq" id="WP_137447942.1">
    <property type="nucleotide sequence ID" value="NZ_SZZH01000001.1"/>
</dbReference>
<dbReference type="Proteomes" id="UP000306985">
    <property type="component" value="Unassembled WGS sequence"/>
</dbReference>
<accession>A0A4U6QKK5</accession>
<dbReference type="InterPro" id="IPR050188">
    <property type="entry name" value="RluA_PseudoU_synthase"/>
</dbReference>
<dbReference type="GO" id="GO:0000455">
    <property type="term" value="P:enzyme-directed rRNA pseudouridine synthesis"/>
    <property type="evidence" value="ECO:0007669"/>
    <property type="project" value="TreeGrafter"/>
</dbReference>
<dbReference type="GO" id="GO:0009982">
    <property type="term" value="F:pseudouridine synthase activity"/>
    <property type="evidence" value="ECO:0007669"/>
    <property type="project" value="InterPro"/>
</dbReference>